<sequence>MQCSQSLPGNISSTPGQRRSTWLVTPASAPGRFEAAAASGSDVALLDLEDSVPADGKNAARAAVIGCLSQSGGSVGSGDTVLGVRLNAPATVHGLRDLVAIAESGARPAVLVVPKVESARDVEIVAKIIDAGDGQRRVWALIETPLGIQRLNAILQTPVLAGVLFGAADYAAAAQCRLNSRALWHPRSVLAAGAAAAGLPAIDSPYFDLLDADGLKREADEAAELGYLGKVAIHPRQLPVIEESFRPTAQELATARAVVAAADAADGEITTVDGHMVGPPLIAAARALTARAGAITASTTLMEARSE</sequence>
<evidence type="ECO:0000313" key="6">
    <source>
        <dbReference type="Proteomes" id="UP001183824"/>
    </source>
</evidence>
<comment type="cofactor">
    <cofactor evidence="1">
        <name>Mg(2+)</name>
        <dbReference type="ChEBI" id="CHEBI:18420"/>
    </cofactor>
</comment>
<reference evidence="6" key="1">
    <citation type="submission" date="2023-07" db="EMBL/GenBank/DDBJ databases">
        <title>30 novel species of actinomycetes from the DSMZ collection.</title>
        <authorList>
            <person name="Nouioui I."/>
        </authorList>
    </citation>
    <scope>NUCLEOTIDE SEQUENCE [LARGE SCALE GENOMIC DNA]</scope>
    <source>
        <strain evidence="6">DSM 41640</strain>
    </source>
</reference>
<dbReference type="Proteomes" id="UP001183824">
    <property type="component" value="Unassembled WGS sequence"/>
</dbReference>
<evidence type="ECO:0000256" key="1">
    <source>
        <dbReference type="ARBA" id="ARBA00001946"/>
    </source>
</evidence>
<dbReference type="PANTHER" id="PTHR32308">
    <property type="entry name" value="LYASE BETA SUBUNIT, PUTATIVE (AFU_ORTHOLOGUE AFUA_4G13030)-RELATED"/>
    <property type="match status" value="1"/>
</dbReference>
<gene>
    <name evidence="5" type="ORF">RNB18_34870</name>
</gene>
<name>A0ABU2VJD0_9ACTN</name>
<feature type="domain" description="HpcH/HpaI aldolase/citrate lyase" evidence="4">
    <location>
        <begin position="25"/>
        <end position="235"/>
    </location>
</feature>
<keyword evidence="5" id="KW-0456">Lyase</keyword>
<keyword evidence="2" id="KW-0479">Metal-binding</keyword>
<evidence type="ECO:0000259" key="4">
    <source>
        <dbReference type="Pfam" id="PF03328"/>
    </source>
</evidence>
<dbReference type="Pfam" id="PF03328">
    <property type="entry name" value="HpcH_HpaI"/>
    <property type="match status" value="1"/>
</dbReference>
<dbReference type="InterPro" id="IPR040442">
    <property type="entry name" value="Pyrv_kinase-like_dom_sf"/>
</dbReference>
<proteinExistence type="predicted"/>
<dbReference type="GO" id="GO:0016829">
    <property type="term" value="F:lyase activity"/>
    <property type="evidence" value="ECO:0007669"/>
    <property type="project" value="UniProtKB-KW"/>
</dbReference>
<dbReference type="InterPro" id="IPR015813">
    <property type="entry name" value="Pyrv/PenolPyrv_kinase-like_dom"/>
</dbReference>
<keyword evidence="3" id="KW-0460">Magnesium</keyword>
<protein>
    <submittedName>
        <fullName evidence="5">Aldolase/citrate lyase family protein</fullName>
    </submittedName>
</protein>
<dbReference type="InterPro" id="IPR011206">
    <property type="entry name" value="Citrate_lyase_beta/mcl1/mcl2"/>
</dbReference>
<dbReference type="InterPro" id="IPR005000">
    <property type="entry name" value="Aldolase/citrate-lyase_domain"/>
</dbReference>
<keyword evidence="6" id="KW-1185">Reference proteome</keyword>
<dbReference type="RefSeq" id="WP_311718088.1">
    <property type="nucleotide sequence ID" value="NZ_JAVREZ010000015.1"/>
</dbReference>
<dbReference type="SUPFAM" id="SSF51621">
    <property type="entry name" value="Phosphoenolpyruvate/pyruvate domain"/>
    <property type="match status" value="1"/>
</dbReference>
<evidence type="ECO:0000256" key="3">
    <source>
        <dbReference type="ARBA" id="ARBA00022842"/>
    </source>
</evidence>
<dbReference type="PIRSF" id="PIRSF015582">
    <property type="entry name" value="Cit_lyase_B"/>
    <property type="match status" value="1"/>
</dbReference>
<dbReference type="EMBL" id="JAVREZ010000015">
    <property type="protein sequence ID" value="MDT0485304.1"/>
    <property type="molecule type" value="Genomic_DNA"/>
</dbReference>
<evidence type="ECO:0000256" key="2">
    <source>
        <dbReference type="ARBA" id="ARBA00022723"/>
    </source>
</evidence>
<evidence type="ECO:0000313" key="5">
    <source>
        <dbReference type="EMBL" id="MDT0485304.1"/>
    </source>
</evidence>
<dbReference type="Gene3D" id="3.20.20.60">
    <property type="entry name" value="Phosphoenolpyruvate-binding domains"/>
    <property type="match status" value="1"/>
</dbReference>
<comment type="caution">
    <text evidence="5">The sequence shown here is derived from an EMBL/GenBank/DDBJ whole genome shotgun (WGS) entry which is preliminary data.</text>
</comment>
<accession>A0ABU2VJD0</accession>
<dbReference type="PANTHER" id="PTHR32308:SF0">
    <property type="entry name" value="HPCH_HPAI ALDOLASE_CITRATE LYASE DOMAIN-CONTAINING PROTEIN"/>
    <property type="match status" value="1"/>
</dbReference>
<organism evidence="5 6">
    <name type="scientific">Streptomyces doebereineriae</name>
    <dbReference type="NCBI Taxonomy" id="3075528"/>
    <lineage>
        <taxon>Bacteria</taxon>
        <taxon>Bacillati</taxon>
        <taxon>Actinomycetota</taxon>
        <taxon>Actinomycetes</taxon>
        <taxon>Kitasatosporales</taxon>
        <taxon>Streptomycetaceae</taxon>
        <taxon>Streptomyces</taxon>
    </lineage>
</organism>